<dbReference type="InterPro" id="IPR000837">
    <property type="entry name" value="AP-1"/>
</dbReference>
<reference evidence="2 3" key="1">
    <citation type="journal article" date="2018" name="Nat. Ecol. Evol.">
        <title>Shark genomes provide insights into elasmobranch evolution and the origin of vertebrates.</title>
        <authorList>
            <person name="Hara Y"/>
            <person name="Yamaguchi K"/>
            <person name="Onimaru K"/>
            <person name="Kadota M"/>
            <person name="Koyanagi M"/>
            <person name="Keeley SD"/>
            <person name="Tatsumi K"/>
            <person name="Tanaka K"/>
            <person name="Motone F"/>
            <person name="Kageyama Y"/>
            <person name="Nozu R"/>
            <person name="Adachi N"/>
            <person name="Nishimura O"/>
            <person name="Nakagawa R"/>
            <person name="Tanegashima C"/>
            <person name="Kiyatake I"/>
            <person name="Matsumoto R"/>
            <person name="Murakumo K"/>
            <person name="Nishida K"/>
            <person name="Terakita A"/>
            <person name="Kuratani S"/>
            <person name="Sato K"/>
            <person name="Hyodo S Kuraku.S."/>
        </authorList>
    </citation>
    <scope>NUCLEOTIDE SEQUENCE [LARGE SCALE GENOMIC DNA]</scope>
</reference>
<evidence type="ECO:0000313" key="3">
    <source>
        <dbReference type="Proteomes" id="UP000287033"/>
    </source>
</evidence>
<accession>A0A401RI44</accession>
<dbReference type="AlphaFoldDB" id="A0A401RI44"/>
<feature type="region of interest" description="Disordered" evidence="1">
    <location>
        <begin position="1"/>
        <end position="31"/>
    </location>
</feature>
<dbReference type="Proteomes" id="UP000287033">
    <property type="component" value="Unassembled WGS sequence"/>
</dbReference>
<gene>
    <name evidence="2" type="ORF">chiPu_0017689</name>
</gene>
<dbReference type="Gene3D" id="1.20.5.170">
    <property type="match status" value="1"/>
</dbReference>
<dbReference type="GO" id="GO:0005634">
    <property type="term" value="C:nucleus"/>
    <property type="evidence" value="ECO:0007669"/>
    <property type="project" value="TreeGrafter"/>
</dbReference>
<evidence type="ECO:0000256" key="1">
    <source>
        <dbReference type="SAM" id="MobiDB-lite"/>
    </source>
</evidence>
<dbReference type="OMA" id="QQIEMAD"/>
<evidence type="ECO:0000313" key="2">
    <source>
        <dbReference type="EMBL" id="GCC17815.1"/>
    </source>
</evidence>
<comment type="caution">
    <text evidence="2">The sequence shown here is derived from an EMBL/GenBank/DDBJ whole genome shotgun (WGS) entry which is preliminary data.</text>
</comment>
<dbReference type="OrthoDB" id="295274at2759"/>
<protein>
    <submittedName>
        <fullName evidence="2">Uncharacterized protein</fullName>
    </submittedName>
</protein>
<proteinExistence type="predicted"/>
<feature type="compositionally biased region" description="Basic and acidic residues" evidence="1">
    <location>
        <begin position="21"/>
        <end position="31"/>
    </location>
</feature>
<dbReference type="PANTHER" id="PTHR23351">
    <property type="entry name" value="FOS TRANSCRIPTION FACTOR-RELATED"/>
    <property type="match status" value="1"/>
</dbReference>
<organism evidence="2 3">
    <name type="scientific">Chiloscyllium punctatum</name>
    <name type="common">Brownbanded bambooshark</name>
    <name type="synonym">Hemiscyllium punctatum</name>
    <dbReference type="NCBI Taxonomy" id="137246"/>
    <lineage>
        <taxon>Eukaryota</taxon>
        <taxon>Metazoa</taxon>
        <taxon>Chordata</taxon>
        <taxon>Craniata</taxon>
        <taxon>Vertebrata</taxon>
        <taxon>Chondrichthyes</taxon>
        <taxon>Elasmobranchii</taxon>
        <taxon>Galeomorphii</taxon>
        <taxon>Galeoidea</taxon>
        <taxon>Orectolobiformes</taxon>
        <taxon>Hemiscylliidae</taxon>
        <taxon>Chiloscyllium</taxon>
    </lineage>
</organism>
<dbReference type="PANTHER" id="PTHR23351:SF13">
    <property type="entry name" value="BASIC LEUCINE ZIPPER TRANSCRIPTIONAL FACTOR ATF-LIKE 3"/>
    <property type="match status" value="1"/>
</dbReference>
<keyword evidence="3" id="KW-1185">Reference proteome</keyword>
<dbReference type="GO" id="GO:0000981">
    <property type="term" value="F:DNA-binding transcription factor activity, RNA polymerase II-specific"/>
    <property type="evidence" value="ECO:0007669"/>
    <property type="project" value="TreeGrafter"/>
</dbReference>
<dbReference type="GO" id="GO:0000978">
    <property type="term" value="F:RNA polymerase II cis-regulatory region sequence-specific DNA binding"/>
    <property type="evidence" value="ECO:0007669"/>
    <property type="project" value="TreeGrafter"/>
</dbReference>
<name>A0A401RI44_CHIPU</name>
<sequence length="94" mass="10883">MAETALDFSPEFETDDSSQNSEKEYEQLERENASLKKEIQGLQDELKQWRQVVQQHEPHCSMLPAPGTALIGKQHVNVTDFLAEDWQKAEVMMY</sequence>
<dbReference type="STRING" id="137246.A0A401RI44"/>
<dbReference type="EMBL" id="BEZZ01001351">
    <property type="protein sequence ID" value="GCC17815.1"/>
    <property type="molecule type" value="Genomic_DNA"/>
</dbReference>